<dbReference type="PANTHER" id="PTHR47099:SF1">
    <property type="entry name" value="METHYLCOBAMIDE:COM METHYLTRANSFERASE MTBA"/>
    <property type="match status" value="1"/>
</dbReference>
<dbReference type="GO" id="GO:0006779">
    <property type="term" value="P:porphyrin-containing compound biosynthetic process"/>
    <property type="evidence" value="ECO:0007669"/>
    <property type="project" value="InterPro"/>
</dbReference>
<dbReference type="CDD" id="cd03465">
    <property type="entry name" value="URO-D_like"/>
    <property type="match status" value="1"/>
</dbReference>
<evidence type="ECO:0000259" key="1">
    <source>
        <dbReference type="Pfam" id="PF01208"/>
    </source>
</evidence>
<dbReference type="Proteomes" id="UP000199608">
    <property type="component" value="Unassembled WGS sequence"/>
</dbReference>
<dbReference type="Gene3D" id="3.20.20.210">
    <property type="match status" value="1"/>
</dbReference>
<dbReference type="GO" id="GO:0004853">
    <property type="term" value="F:uroporphyrinogen decarboxylase activity"/>
    <property type="evidence" value="ECO:0007669"/>
    <property type="project" value="InterPro"/>
</dbReference>
<dbReference type="SUPFAM" id="SSF51726">
    <property type="entry name" value="UROD/MetE-like"/>
    <property type="match status" value="1"/>
</dbReference>
<keyword evidence="3" id="KW-1185">Reference proteome</keyword>
<dbReference type="PANTHER" id="PTHR47099">
    <property type="entry name" value="METHYLCOBAMIDE:COM METHYLTRANSFERASE MTBA"/>
    <property type="match status" value="1"/>
</dbReference>
<dbReference type="AlphaFoldDB" id="A0A1H2DRG4"/>
<name>A0A1H2DRG4_9BACT</name>
<reference evidence="3" key="1">
    <citation type="submission" date="2016-10" db="EMBL/GenBank/DDBJ databases">
        <authorList>
            <person name="Varghese N."/>
            <person name="Submissions S."/>
        </authorList>
    </citation>
    <scope>NUCLEOTIDE SEQUENCE [LARGE SCALE GENOMIC DNA]</scope>
    <source>
        <strain evidence="3">DSM 3384</strain>
    </source>
</reference>
<dbReference type="InterPro" id="IPR000257">
    <property type="entry name" value="Uroporphyrinogen_deCOase"/>
</dbReference>
<feature type="domain" description="Uroporphyrinogen decarboxylase (URO-D)" evidence="1">
    <location>
        <begin position="6"/>
        <end position="354"/>
    </location>
</feature>
<evidence type="ECO:0000313" key="2">
    <source>
        <dbReference type="EMBL" id="SDT84948.1"/>
    </source>
</evidence>
<accession>A0A1H2DRG4</accession>
<dbReference type="InterPro" id="IPR052024">
    <property type="entry name" value="Methanogen_methyltrans"/>
</dbReference>
<dbReference type="InterPro" id="IPR038071">
    <property type="entry name" value="UROD/MetE-like_sf"/>
</dbReference>
<gene>
    <name evidence="2" type="ORF">SAMN04487931_101456</name>
</gene>
<proteinExistence type="predicted"/>
<evidence type="ECO:0000313" key="3">
    <source>
        <dbReference type="Proteomes" id="UP000199608"/>
    </source>
</evidence>
<dbReference type="RefSeq" id="WP_092229996.1">
    <property type="nucleotide sequence ID" value="NZ_FNLL01000001.1"/>
</dbReference>
<protein>
    <submittedName>
        <fullName evidence="2">Uroporphyrinogen decarboxylase</fullName>
    </submittedName>
</protein>
<dbReference type="Pfam" id="PF01208">
    <property type="entry name" value="URO-D"/>
    <property type="match status" value="1"/>
</dbReference>
<organism evidence="2 3">
    <name type="scientific">Desulfobacula phenolica</name>
    <dbReference type="NCBI Taxonomy" id="90732"/>
    <lineage>
        <taxon>Bacteria</taxon>
        <taxon>Pseudomonadati</taxon>
        <taxon>Thermodesulfobacteriota</taxon>
        <taxon>Desulfobacteria</taxon>
        <taxon>Desulfobacterales</taxon>
        <taxon>Desulfobacteraceae</taxon>
        <taxon>Desulfobacula</taxon>
    </lineage>
</organism>
<sequence length="358" mass="39419">MTKPMTPPERMMAVLMGQEKPDRVPVVPFIQGYAANIAGMPPGEFWSDGDNYFDANFASMRLHGYEQTPLYGYAACGPWEFGGKVGMPDGSGELAPYVIESPVKTLEDIEKLEVPTFDGPLPGGFAIADRNAERCVAMGMPAGFQAGSIFSAAAQVAETNSFLTWVVTEPDAVHMLMDKVSDMFINALEYFVNKFGAQHCMPFQAGPLEANGMISPVTFKDLVYPYNLKVNKRIKELGIGVSLMHPCADQNLNIPYYVKMREECDWHGRYIWIFGPETSIPDQIKAFGDHDIICGNVDPIAILEKPYEQVVQLCKEAIEQGKDNPGGFILTPGCEFPADAAPIKVMAMIDAAEQFGRY</sequence>
<dbReference type="EMBL" id="FNLL01000001">
    <property type="protein sequence ID" value="SDT84948.1"/>
    <property type="molecule type" value="Genomic_DNA"/>
</dbReference>